<evidence type="ECO:0000313" key="2">
    <source>
        <dbReference type="EMBL" id="MDQ0472794.1"/>
    </source>
</evidence>
<dbReference type="InterPro" id="IPR011681">
    <property type="entry name" value="GcrA"/>
</dbReference>
<dbReference type="Proteomes" id="UP001242480">
    <property type="component" value="Unassembled WGS sequence"/>
</dbReference>
<comment type="caution">
    <text evidence="2">The sequence shown here is derived from an EMBL/GenBank/DDBJ whole genome shotgun (WGS) entry which is preliminary data.</text>
</comment>
<gene>
    <name evidence="2" type="ORF">QO011_005824</name>
</gene>
<dbReference type="EMBL" id="JAUSVX010000013">
    <property type="protein sequence ID" value="MDQ0472794.1"/>
    <property type="molecule type" value="Genomic_DNA"/>
</dbReference>
<evidence type="ECO:0008006" key="4">
    <source>
        <dbReference type="Google" id="ProtNLM"/>
    </source>
</evidence>
<evidence type="ECO:0000313" key="3">
    <source>
        <dbReference type="Proteomes" id="UP001242480"/>
    </source>
</evidence>
<accession>A0ABU0JET7</accession>
<evidence type="ECO:0000256" key="1">
    <source>
        <dbReference type="SAM" id="MobiDB-lite"/>
    </source>
</evidence>
<feature type="compositionally biased region" description="Basic residues" evidence="1">
    <location>
        <begin position="53"/>
        <end position="68"/>
    </location>
</feature>
<reference evidence="2 3" key="1">
    <citation type="submission" date="2023-07" db="EMBL/GenBank/DDBJ databases">
        <title>Genomic Encyclopedia of Type Strains, Phase IV (KMG-IV): sequencing the most valuable type-strain genomes for metagenomic binning, comparative biology and taxonomic classification.</title>
        <authorList>
            <person name="Goeker M."/>
        </authorList>
    </citation>
    <scope>NUCLEOTIDE SEQUENCE [LARGE SCALE GENOMIC DNA]</scope>
    <source>
        <strain evidence="2 3">DSM 19619</strain>
    </source>
</reference>
<organism evidence="2 3">
    <name type="scientific">Labrys wisconsinensis</name>
    <dbReference type="NCBI Taxonomy" id="425677"/>
    <lineage>
        <taxon>Bacteria</taxon>
        <taxon>Pseudomonadati</taxon>
        <taxon>Pseudomonadota</taxon>
        <taxon>Alphaproteobacteria</taxon>
        <taxon>Hyphomicrobiales</taxon>
        <taxon>Xanthobacteraceae</taxon>
        <taxon>Labrys</taxon>
    </lineage>
</organism>
<name>A0ABU0JET7_9HYPH</name>
<feature type="region of interest" description="Disordered" evidence="1">
    <location>
        <begin position="49"/>
        <end position="78"/>
    </location>
</feature>
<protein>
    <recommendedName>
        <fullName evidence="4">GcrA cell cycle regulator</fullName>
    </recommendedName>
</protein>
<dbReference type="Pfam" id="PF07750">
    <property type="entry name" value="GcrA"/>
    <property type="match status" value="1"/>
</dbReference>
<sequence length="160" mass="17488">MTVKGWTEERKQTAKTMWLSGQTAAAIAAELDCGVSRNAVIGMMQRLLGTGAKPRKQPKPAPVKKVRPSRTSPRSTKVAAGWDGTTVINGPVAEVVPPLVEQPPEPRTFWNLRLRDCHRPLWHHLERPSVDAMLFCGKPVVPGSSWCPACAVIVYQQGTA</sequence>
<proteinExistence type="predicted"/>
<keyword evidence="3" id="KW-1185">Reference proteome</keyword>
<dbReference type="RefSeq" id="WP_307280114.1">
    <property type="nucleotide sequence ID" value="NZ_JAUSVX010000013.1"/>
</dbReference>